<dbReference type="STRING" id="151549.A0A4C1XTE5"/>
<dbReference type="EMBL" id="BGZK01000929">
    <property type="protein sequence ID" value="GBP65457.1"/>
    <property type="molecule type" value="Genomic_DNA"/>
</dbReference>
<dbReference type="InterPro" id="IPR036188">
    <property type="entry name" value="FAD/NAD-bd_sf"/>
</dbReference>
<dbReference type="Proteomes" id="UP000299102">
    <property type="component" value="Unassembled WGS sequence"/>
</dbReference>
<evidence type="ECO:0000313" key="3">
    <source>
        <dbReference type="Proteomes" id="UP000299102"/>
    </source>
</evidence>
<dbReference type="InterPro" id="IPR012132">
    <property type="entry name" value="GMC_OxRdtase"/>
</dbReference>
<dbReference type="GO" id="GO:0016491">
    <property type="term" value="F:oxidoreductase activity"/>
    <property type="evidence" value="ECO:0007669"/>
    <property type="project" value="TreeGrafter"/>
</dbReference>
<dbReference type="AlphaFoldDB" id="A0A4C1XTE5"/>
<gene>
    <name evidence="2" type="primary">Gld</name>
    <name evidence="2" type="ORF">EVAR_36709_1</name>
</gene>
<dbReference type="OrthoDB" id="269227at2759"/>
<comment type="similarity">
    <text evidence="1">Belongs to the GMC oxidoreductase family.</text>
</comment>
<keyword evidence="3" id="KW-1185">Reference proteome</keyword>
<proteinExistence type="inferred from homology"/>
<dbReference type="GO" id="GO:0050660">
    <property type="term" value="F:flavin adenine dinucleotide binding"/>
    <property type="evidence" value="ECO:0007669"/>
    <property type="project" value="InterPro"/>
</dbReference>
<protein>
    <submittedName>
        <fullName evidence="2">Glucose dehydrogenase</fullName>
    </submittedName>
</protein>
<dbReference type="PANTHER" id="PTHR11552">
    <property type="entry name" value="GLUCOSE-METHANOL-CHOLINE GMC OXIDOREDUCTASE"/>
    <property type="match status" value="1"/>
</dbReference>
<sequence>MDSWSCNDTLTASGLAAVSSSGIPFVAAVTTLLSAHCAITTSKQWPPDRTYEVLEDPYFDFIVVGAGSAGSVVANRLSEVAEWKVLLVEAGGNPTLDTETSGTGLIGFNLLAAEAYPSTIFIFQTELSPPRWSSITATNGSTCPPRHGASGLNWVMSKANATSF</sequence>
<dbReference type="Gene3D" id="3.50.50.60">
    <property type="entry name" value="FAD/NAD(P)-binding domain"/>
    <property type="match status" value="1"/>
</dbReference>
<accession>A0A4C1XTE5</accession>
<name>A0A4C1XTE5_EUMVA</name>
<dbReference type="PANTHER" id="PTHR11552:SF147">
    <property type="entry name" value="CHOLINE DEHYDROGENASE, MITOCHONDRIAL"/>
    <property type="match status" value="1"/>
</dbReference>
<dbReference type="SUPFAM" id="SSF51905">
    <property type="entry name" value="FAD/NAD(P)-binding domain"/>
    <property type="match status" value="1"/>
</dbReference>
<organism evidence="2 3">
    <name type="scientific">Eumeta variegata</name>
    <name type="common">Bagworm moth</name>
    <name type="synonym">Eumeta japonica</name>
    <dbReference type="NCBI Taxonomy" id="151549"/>
    <lineage>
        <taxon>Eukaryota</taxon>
        <taxon>Metazoa</taxon>
        <taxon>Ecdysozoa</taxon>
        <taxon>Arthropoda</taxon>
        <taxon>Hexapoda</taxon>
        <taxon>Insecta</taxon>
        <taxon>Pterygota</taxon>
        <taxon>Neoptera</taxon>
        <taxon>Endopterygota</taxon>
        <taxon>Lepidoptera</taxon>
        <taxon>Glossata</taxon>
        <taxon>Ditrysia</taxon>
        <taxon>Tineoidea</taxon>
        <taxon>Psychidae</taxon>
        <taxon>Oiketicinae</taxon>
        <taxon>Eumeta</taxon>
    </lineage>
</organism>
<reference evidence="2 3" key="1">
    <citation type="journal article" date="2019" name="Commun. Biol.">
        <title>The bagworm genome reveals a unique fibroin gene that provides high tensile strength.</title>
        <authorList>
            <person name="Kono N."/>
            <person name="Nakamura H."/>
            <person name="Ohtoshi R."/>
            <person name="Tomita M."/>
            <person name="Numata K."/>
            <person name="Arakawa K."/>
        </authorList>
    </citation>
    <scope>NUCLEOTIDE SEQUENCE [LARGE SCALE GENOMIC DNA]</scope>
</reference>
<evidence type="ECO:0000313" key="2">
    <source>
        <dbReference type="EMBL" id="GBP65457.1"/>
    </source>
</evidence>
<evidence type="ECO:0000256" key="1">
    <source>
        <dbReference type="ARBA" id="ARBA00010790"/>
    </source>
</evidence>
<comment type="caution">
    <text evidence="2">The sequence shown here is derived from an EMBL/GenBank/DDBJ whole genome shotgun (WGS) entry which is preliminary data.</text>
</comment>